<feature type="domain" description="C2" evidence="8">
    <location>
        <begin position="424"/>
        <end position="546"/>
    </location>
</feature>
<dbReference type="Gene3D" id="2.60.40.150">
    <property type="entry name" value="C2 domain"/>
    <property type="match status" value="2"/>
</dbReference>
<feature type="compositionally biased region" description="Acidic residues" evidence="6">
    <location>
        <begin position="16"/>
        <end position="27"/>
    </location>
</feature>
<evidence type="ECO:0000256" key="1">
    <source>
        <dbReference type="ARBA" id="ARBA00004167"/>
    </source>
</evidence>
<dbReference type="EMBL" id="LGRX02028773">
    <property type="protein sequence ID" value="KAK3247654.1"/>
    <property type="molecule type" value="Genomic_DNA"/>
</dbReference>
<gene>
    <name evidence="9" type="ORF">CYMTET_42855</name>
</gene>
<dbReference type="InterPro" id="IPR000008">
    <property type="entry name" value="C2_dom"/>
</dbReference>
<dbReference type="PROSITE" id="PS50004">
    <property type="entry name" value="C2"/>
    <property type="match status" value="3"/>
</dbReference>
<keyword evidence="10" id="KW-1185">Reference proteome</keyword>
<accession>A0AAE0C4M2</accession>
<evidence type="ECO:0000259" key="8">
    <source>
        <dbReference type="PROSITE" id="PS50004"/>
    </source>
</evidence>
<dbReference type="SMART" id="SM00239">
    <property type="entry name" value="C2"/>
    <property type="match status" value="4"/>
</dbReference>
<evidence type="ECO:0000313" key="10">
    <source>
        <dbReference type="Proteomes" id="UP001190700"/>
    </source>
</evidence>
<feature type="region of interest" description="Disordered" evidence="6">
    <location>
        <begin position="761"/>
        <end position="857"/>
    </location>
</feature>
<dbReference type="GO" id="GO:0007009">
    <property type="term" value="P:plasma membrane organization"/>
    <property type="evidence" value="ECO:0007669"/>
    <property type="project" value="TreeGrafter"/>
</dbReference>
<dbReference type="PANTHER" id="PTHR12546:SF33">
    <property type="entry name" value="SPERM VESICLE FUSION PROTEIN FER-1"/>
    <property type="match status" value="1"/>
</dbReference>
<feature type="region of interest" description="Disordered" evidence="6">
    <location>
        <begin position="1"/>
        <end position="28"/>
    </location>
</feature>
<feature type="domain" description="C2" evidence="8">
    <location>
        <begin position="30"/>
        <end position="166"/>
    </location>
</feature>
<comment type="caution">
    <text evidence="9">The sequence shown here is derived from an EMBL/GenBank/DDBJ whole genome shotgun (WGS) entry which is preliminary data.</text>
</comment>
<keyword evidence="3" id="KW-0677">Repeat</keyword>
<evidence type="ECO:0000256" key="4">
    <source>
        <dbReference type="ARBA" id="ARBA00022989"/>
    </source>
</evidence>
<dbReference type="PANTHER" id="PTHR12546">
    <property type="entry name" value="FER-1-LIKE"/>
    <property type="match status" value="1"/>
</dbReference>
<dbReference type="InterPro" id="IPR037721">
    <property type="entry name" value="Ferlin"/>
</dbReference>
<protein>
    <recommendedName>
        <fullName evidence="8">C2 domain-containing protein</fullName>
    </recommendedName>
</protein>
<dbReference type="Proteomes" id="UP001190700">
    <property type="component" value="Unassembled WGS sequence"/>
</dbReference>
<dbReference type="CDD" id="cd00030">
    <property type="entry name" value="C2"/>
    <property type="match status" value="1"/>
</dbReference>
<evidence type="ECO:0000256" key="3">
    <source>
        <dbReference type="ARBA" id="ARBA00022737"/>
    </source>
</evidence>
<evidence type="ECO:0000256" key="5">
    <source>
        <dbReference type="ARBA" id="ARBA00023136"/>
    </source>
</evidence>
<dbReference type="GO" id="GO:0016020">
    <property type="term" value="C:membrane"/>
    <property type="evidence" value="ECO:0007669"/>
    <property type="project" value="UniProtKB-SubCell"/>
</dbReference>
<reference evidence="9 10" key="1">
    <citation type="journal article" date="2015" name="Genome Biol. Evol.">
        <title>Comparative Genomics of a Bacterivorous Green Alga Reveals Evolutionary Causalities and Consequences of Phago-Mixotrophic Mode of Nutrition.</title>
        <authorList>
            <person name="Burns J.A."/>
            <person name="Paasch A."/>
            <person name="Narechania A."/>
            <person name="Kim E."/>
        </authorList>
    </citation>
    <scope>NUCLEOTIDE SEQUENCE [LARGE SCALE GENOMIC DNA]</scope>
    <source>
        <strain evidence="9 10">PLY_AMNH</strain>
    </source>
</reference>
<organism evidence="9 10">
    <name type="scientific">Cymbomonas tetramitiformis</name>
    <dbReference type="NCBI Taxonomy" id="36881"/>
    <lineage>
        <taxon>Eukaryota</taxon>
        <taxon>Viridiplantae</taxon>
        <taxon>Chlorophyta</taxon>
        <taxon>Pyramimonadophyceae</taxon>
        <taxon>Pyramimonadales</taxon>
        <taxon>Pyramimonadaceae</taxon>
        <taxon>Cymbomonas</taxon>
    </lineage>
</organism>
<proteinExistence type="predicted"/>
<keyword evidence="4 7" id="KW-1133">Transmembrane helix</keyword>
<dbReference type="SUPFAM" id="SSF49562">
    <property type="entry name" value="C2 domain (Calcium/lipid-binding domain, CaLB)"/>
    <property type="match status" value="4"/>
</dbReference>
<evidence type="ECO:0000256" key="2">
    <source>
        <dbReference type="ARBA" id="ARBA00022692"/>
    </source>
</evidence>
<feature type="compositionally biased region" description="Basic and acidic residues" evidence="6">
    <location>
        <begin position="846"/>
        <end position="857"/>
    </location>
</feature>
<comment type="subcellular location">
    <subcellularLocation>
        <location evidence="1">Membrane</location>
        <topology evidence="1">Single-pass membrane protein</topology>
    </subcellularLocation>
</comment>
<feature type="transmembrane region" description="Helical" evidence="7">
    <location>
        <begin position="1407"/>
        <end position="1426"/>
    </location>
</feature>
<dbReference type="Pfam" id="PF00168">
    <property type="entry name" value="C2"/>
    <property type="match status" value="3"/>
</dbReference>
<evidence type="ECO:0000256" key="6">
    <source>
        <dbReference type="SAM" id="MobiDB-lite"/>
    </source>
</evidence>
<evidence type="ECO:0000256" key="7">
    <source>
        <dbReference type="SAM" id="Phobius"/>
    </source>
</evidence>
<keyword evidence="2 7" id="KW-0812">Transmembrane</keyword>
<feature type="compositionally biased region" description="Basic and acidic residues" evidence="6">
    <location>
        <begin position="1"/>
        <end position="15"/>
    </location>
</feature>
<keyword evidence="5 7" id="KW-0472">Membrane</keyword>
<evidence type="ECO:0000313" key="9">
    <source>
        <dbReference type="EMBL" id="KAK3247654.1"/>
    </source>
</evidence>
<feature type="domain" description="C2" evidence="8">
    <location>
        <begin position="921"/>
        <end position="1054"/>
    </location>
</feature>
<name>A0AAE0C4M2_9CHLO</name>
<sequence length="1435" mass="159676">MIGDERDGAPCREHDEEQDAQADEDEKELGLEGHSIICAPQIKLTPYQMKVMVIQADGLPRMNAFQLTGDNEHACDPYVSITFANNAVIRTAFKTGTSCPLWEEELLVPVYMPMPTDTIRVQVFDHDYGHTAGTDDGVLGDDLIGQVTVSFEAVTEGTFTDLRWWNLYGPVKGTPEEAARRMRRNQMVGSKWRGRVLMGLRASVWEEAQGAPQASDPGTILRTAIPKPPPTRLYRAVLDVGTALQLPTGAHLVFCKVSLGYQDRGGDTSNKTPVHAMEGHGLLGADPGAGADAGKVCRQAGRRAVFNEQVVTQLTEFPVDLRQVPDVFVEIWEHKTMVSSKKLVCFVRIPAAQLGESCPCPDPCKCDPCECGPCPYPKWKWVEMLPGPGADAGCAPALILFRLTLLKEERPKSNEDTAELCKMQHQRPQSIPDILDSTGTEYFYRHIIYQAQHLPSLREDSLTTSPYVLTAGAAPLRFTPTQSQTTFPVWEDRHEQFLWLPSDLEKAPPVCLLVFDSSTWPHSLLGYATIPATSAAADADEYQRDYADGGSPPAPRWLDLHLFGKTRSDISATSTMDATARILVSTWLFRPPKNYIPDAKLPPKLKKGPRGHNRWREELPQASLPARRPCRLEVAILGIRGPLKNAGYFSITAPSVRISLGQFNSPLQISETAPSCTPEATAPNFGQLLSIKLNCPEDRLLAPTLRCDVLDNRVGGTISALIGSAFVPLSTVACDLPSWRLDPSETAPHCCKAHREGGNTQLGGVPTFFRDRAGGSDYASSTGERTDDSDSETDENAATRSVVEADTDHTEGFRFPYFMTTSPRPQPAPSHSEERAPDPEVPANPREGKEEEHEEAWMEGRENVRQELEHTMLTRTFCEFEIWRMHKPLGMIKAVIRITEEDRGELQTTGAEEASVSSRGRQEQIFDFFQHSVPEPTIYLLRAYVIRARDLAVPEVAVLNPYLHVWLGREVVTFKGKASRQALIPDFFKKSSGRRRRRIEFRECVELTVSLPGVSMLHFEVWHCEPLRSDQLVGTSVLDLETRLFSAEWRSMAIDRPDQPPLPKLESRRLKLAAAATGLHGASRFSGGTRGKLDVWVELWSKELGEPPPRLDIAEPSREPFVVRVVVWKAKAIPPQDAMTQMSDLFFRAILTKVDSLDGGTPFRQEEETDTHWRIKRGIGSFNYRLVFDDLDLPLGQGGQVRLQLQAWDQDLLWKDYISAAVLDITQEVKQAYRAYRAGMKGESAIIRFPRNEQDSNGKRKRIPPRSPAVFGSSNITGALEAPVKQGWCAACISTCWRWWCCPSLSLDMGAPEVDDDKQWVQLYGKKVSESGSAKMGIVQISISVLHKEVSERFPAGKARQKPNNFPMLSDPARVEWNPLRPDLMLLDILGPDLFRKFAAISTTVSILYFLLNVVPAIVGAILTAIEINEAASGE</sequence>
<dbReference type="InterPro" id="IPR035892">
    <property type="entry name" value="C2_domain_sf"/>
</dbReference>